<organism evidence="14 15">
    <name type="scientific">Absicoccus intestinalis</name>
    <dbReference type="NCBI Taxonomy" id="2926319"/>
    <lineage>
        <taxon>Bacteria</taxon>
        <taxon>Bacillati</taxon>
        <taxon>Bacillota</taxon>
        <taxon>Erysipelotrichia</taxon>
        <taxon>Erysipelotrichales</taxon>
        <taxon>Erysipelotrichaceae</taxon>
        <taxon>Absicoccus</taxon>
    </lineage>
</organism>
<feature type="transmembrane region" description="Helical" evidence="13">
    <location>
        <begin position="30"/>
        <end position="49"/>
    </location>
</feature>
<keyword evidence="5 13" id="KW-0812">Transmembrane</keyword>
<comment type="catalytic activity">
    <reaction evidence="12">
        <text>K(+)(in) = K(+)(out)</text>
        <dbReference type="Rhea" id="RHEA:29463"/>
        <dbReference type="ChEBI" id="CHEBI:29103"/>
    </reaction>
</comment>
<feature type="transmembrane region" description="Helical" evidence="13">
    <location>
        <begin position="55"/>
        <end position="78"/>
    </location>
</feature>
<keyword evidence="11" id="KW-0407">Ion channel</keyword>
<feature type="transmembrane region" description="Helical" evidence="13">
    <location>
        <begin position="186"/>
        <end position="205"/>
    </location>
</feature>
<evidence type="ECO:0000256" key="6">
    <source>
        <dbReference type="ARBA" id="ARBA00022826"/>
    </source>
</evidence>
<feature type="transmembrane region" description="Helical" evidence="13">
    <location>
        <begin position="90"/>
        <end position="112"/>
    </location>
</feature>
<keyword evidence="7" id="KW-0630">Potassium</keyword>
<feature type="transmembrane region" description="Helical" evidence="13">
    <location>
        <begin position="156"/>
        <end position="180"/>
    </location>
</feature>
<evidence type="ECO:0000256" key="9">
    <source>
        <dbReference type="ARBA" id="ARBA00023065"/>
    </source>
</evidence>
<gene>
    <name evidence="14" type="ORF">MOZ64_00430</name>
</gene>
<dbReference type="EMBL" id="JALBUS010000001">
    <property type="protein sequence ID" value="MDX8416312.1"/>
    <property type="molecule type" value="Genomic_DNA"/>
</dbReference>
<evidence type="ECO:0000256" key="2">
    <source>
        <dbReference type="ARBA" id="ARBA00006920"/>
    </source>
</evidence>
<dbReference type="Proteomes" id="UP001285244">
    <property type="component" value="Unassembled WGS sequence"/>
</dbReference>
<dbReference type="Pfam" id="PF06736">
    <property type="entry name" value="TMEM175"/>
    <property type="match status" value="1"/>
</dbReference>
<keyword evidence="10 13" id="KW-0472">Membrane</keyword>
<protein>
    <submittedName>
        <fullName evidence="14">DUF1211 domain-containing protein</fullName>
    </submittedName>
</protein>
<evidence type="ECO:0000313" key="15">
    <source>
        <dbReference type="Proteomes" id="UP001285244"/>
    </source>
</evidence>
<comment type="similarity">
    <text evidence="2">Belongs to the TMEM175 family.</text>
</comment>
<evidence type="ECO:0000313" key="14">
    <source>
        <dbReference type="EMBL" id="MDX8416312.1"/>
    </source>
</evidence>
<evidence type="ECO:0000256" key="3">
    <source>
        <dbReference type="ARBA" id="ARBA00022448"/>
    </source>
</evidence>
<keyword evidence="3" id="KW-0813">Transport</keyword>
<evidence type="ECO:0000256" key="8">
    <source>
        <dbReference type="ARBA" id="ARBA00022989"/>
    </source>
</evidence>
<evidence type="ECO:0000256" key="13">
    <source>
        <dbReference type="SAM" id="Phobius"/>
    </source>
</evidence>
<evidence type="ECO:0000256" key="5">
    <source>
        <dbReference type="ARBA" id="ARBA00022692"/>
    </source>
</evidence>
<proteinExistence type="inferred from homology"/>
<evidence type="ECO:0000256" key="7">
    <source>
        <dbReference type="ARBA" id="ARBA00022958"/>
    </source>
</evidence>
<keyword evidence="4" id="KW-0633">Potassium transport</keyword>
<dbReference type="InterPro" id="IPR010617">
    <property type="entry name" value="TMEM175-like"/>
</dbReference>
<comment type="subcellular location">
    <subcellularLocation>
        <location evidence="1">Membrane</location>
        <topology evidence="1">Multi-pass membrane protein</topology>
    </subcellularLocation>
</comment>
<keyword evidence="15" id="KW-1185">Reference proteome</keyword>
<sequence length="218" mass="25425">MAQIDKKKAMNMYRKVQDELPKQTKAHLETFNDGVIAIYITIMALELPYPHGDVSFHSFLGTILIFFISFFVIANFWYDIHRTFLTLDTADHSIVVVDFILLAFLALIPVMTKWVMHTSTEASVIGYGILYLLVSLLELLLFYMAHHQRFNEYIHYFRTFLFLRTGSVLLINLVLIGLATQYPKEAMVLYLLLPIISFFFPQFRLKRRVHNHITKKGG</sequence>
<dbReference type="RefSeq" id="WP_320324648.1">
    <property type="nucleotide sequence ID" value="NZ_JALBUS010000001.1"/>
</dbReference>
<evidence type="ECO:0000256" key="1">
    <source>
        <dbReference type="ARBA" id="ARBA00004141"/>
    </source>
</evidence>
<evidence type="ECO:0000256" key="10">
    <source>
        <dbReference type="ARBA" id="ARBA00023136"/>
    </source>
</evidence>
<keyword evidence="6" id="KW-0631">Potassium channel</keyword>
<keyword evidence="9" id="KW-0406">Ion transport</keyword>
<keyword evidence="8 13" id="KW-1133">Transmembrane helix</keyword>
<name>A0ABU4WIC6_9FIRM</name>
<comment type="caution">
    <text evidence="14">The sequence shown here is derived from an EMBL/GenBank/DDBJ whole genome shotgun (WGS) entry which is preliminary data.</text>
</comment>
<reference evidence="14 15" key="1">
    <citation type="submission" date="2022-03" db="EMBL/GenBank/DDBJ databases">
        <title>Novel taxa within the pig intestine.</title>
        <authorList>
            <person name="Wylensek D."/>
            <person name="Bishof K."/>
            <person name="Afrizal A."/>
            <person name="Clavel T."/>
        </authorList>
    </citation>
    <scope>NUCLEOTIDE SEQUENCE [LARGE SCALE GENOMIC DNA]</scope>
    <source>
        <strain evidence="14 15">Cla-KB-P134</strain>
    </source>
</reference>
<feature type="transmembrane region" description="Helical" evidence="13">
    <location>
        <begin position="124"/>
        <end position="144"/>
    </location>
</feature>
<evidence type="ECO:0000256" key="12">
    <source>
        <dbReference type="ARBA" id="ARBA00034430"/>
    </source>
</evidence>
<evidence type="ECO:0000256" key="11">
    <source>
        <dbReference type="ARBA" id="ARBA00023303"/>
    </source>
</evidence>
<accession>A0ABU4WIC6</accession>
<evidence type="ECO:0000256" key="4">
    <source>
        <dbReference type="ARBA" id="ARBA00022538"/>
    </source>
</evidence>